<dbReference type="AlphaFoldDB" id="A0A7X6BKZ7"/>
<evidence type="ECO:0000313" key="5">
    <source>
        <dbReference type="Proteomes" id="UP001302374"/>
    </source>
</evidence>
<dbReference type="EMBL" id="JAATLI010000012">
    <property type="protein sequence ID" value="NJC19661.1"/>
    <property type="molecule type" value="Genomic_DNA"/>
</dbReference>
<accession>A0A7X6BKZ7</accession>
<protein>
    <submittedName>
        <fullName evidence="3">DUF4843 domain-containing protein</fullName>
    </submittedName>
</protein>
<name>A0A7X6BKZ7_9BACT</name>
<feature type="chain" id="PRO_5031099639" evidence="1">
    <location>
        <begin position="21"/>
        <end position="231"/>
    </location>
</feature>
<dbReference type="RefSeq" id="WP_118301967.1">
    <property type="nucleotide sequence ID" value="NZ_BMPA01000011.1"/>
</dbReference>
<dbReference type="EMBL" id="CP043839">
    <property type="protein sequence ID" value="WOF11576.1"/>
    <property type="molecule type" value="Genomic_DNA"/>
</dbReference>
<reference evidence="3 5" key="1">
    <citation type="submission" date="2019-09" db="EMBL/GenBank/DDBJ databases">
        <title>Butyricimonas paravirosa DSM 105722 (=214-4 = JCM 18677 = CCUG 65563).</title>
        <authorList>
            <person name="Le Roy T."/>
            <person name="Cani P.D."/>
        </authorList>
    </citation>
    <scope>NUCLEOTIDE SEQUENCE [LARGE SCALE GENOMIC DNA]</scope>
    <source>
        <strain evidence="3 5">DSM 105722</strain>
    </source>
</reference>
<organism evidence="2 4">
    <name type="scientific">Butyricimonas paravirosa</name>
    <dbReference type="NCBI Taxonomy" id="1472417"/>
    <lineage>
        <taxon>Bacteria</taxon>
        <taxon>Pseudomonadati</taxon>
        <taxon>Bacteroidota</taxon>
        <taxon>Bacteroidia</taxon>
        <taxon>Bacteroidales</taxon>
        <taxon>Odoribacteraceae</taxon>
        <taxon>Butyricimonas</taxon>
    </lineage>
</organism>
<feature type="signal peptide" evidence="1">
    <location>
        <begin position="1"/>
        <end position="20"/>
    </location>
</feature>
<evidence type="ECO:0000313" key="2">
    <source>
        <dbReference type="EMBL" id="NJC19661.1"/>
    </source>
</evidence>
<dbReference type="GeneID" id="86890530"/>
<dbReference type="Proteomes" id="UP000576368">
    <property type="component" value="Unassembled WGS sequence"/>
</dbReference>
<reference evidence="2 4" key="2">
    <citation type="submission" date="2020-03" db="EMBL/GenBank/DDBJ databases">
        <title>Genomic Encyclopedia of Type Strains, Phase IV (KMG-IV): sequencing the most valuable type-strain genomes for metagenomic binning, comparative biology and taxonomic classification.</title>
        <authorList>
            <person name="Goeker M."/>
        </authorList>
    </citation>
    <scope>NUCLEOTIDE SEQUENCE [LARGE SCALE GENOMIC DNA]</scope>
    <source>
        <strain evidence="2 4">DSM 105722</strain>
    </source>
</reference>
<dbReference type="Proteomes" id="UP001302374">
    <property type="component" value="Chromosome"/>
</dbReference>
<keyword evidence="1" id="KW-0732">Signal</keyword>
<sequence>MKKLYLFVVLLLWVAAACQRDDIMTYHAVDYIQFERNLADSSLCTFLPCPDVEQLRFPVVVEVVGLTSAQDREYKVEVIDEFTTVSAGNYDLPERFVMKARTVKDTVWIVFKNSPELKEKPRRLTIRLAETDGFTLGQIEHRGNIINVSDVVTKPDWWNAIIDYYFLGTYSDKKYRLFIQETGILDMNPNDLNECRYYTLIFKNYLKKKKDANTPVLEDDNSEMNVALSAG</sequence>
<evidence type="ECO:0000313" key="4">
    <source>
        <dbReference type="Proteomes" id="UP000576368"/>
    </source>
</evidence>
<dbReference type="Pfam" id="PF16132">
    <property type="entry name" value="DUF4843"/>
    <property type="match status" value="1"/>
</dbReference>
<keyword evidence="5" id="KW-1185">Reference proteome</keyword>
<evidence type="ECO:0000256" key="1">
    <source>
        <dbReference type="SAM" id="SignalP"/>
    </source>
</evidence>
<proteinExistence type="predicted"/>
<dbReference type="InterPro" id="IPR032299">
    <property type="entry name" value="DUF4843"/>
</dbReference>
<gene>
    <name evidence="3" type="ORF">F1644_04495</name>
    <name evidence="2" type="ORF">GGR15_003297</name>
</gene>
<evidence type="ECO:0000313" key="3">
    <source>
        <dbReference type="EMBL" id="WOF11576.1"/>
    </source>
</evidence>
<dbReference type="PROSITE" id="PS51257">
    <property type="entry name" value="PROKAR_LIPOPROTEIN"/>
    <property type="match status" value="1"/>
</dbReference>